<evidence type="ECO:0000313" key="9">
    <source>
        <dbReference type="EMBL" id="KAG9258023.1"/>
    </source>
</evidence>
<feature type="signal peptide" evidence="7">
    <location>
        <begin position="1"/>
        <end position="23"/>
    </location>
</feature>
<feature type="region of interest" description="Disordered" evidence="5">
    <location>
        <begin position="346"/>
        <end position="726"/>
    </location>
</feature>
<dbReference type="Proteomes" id="UP000887229">
    <property type="component" value="Unassembled WGS sequence"/>
</dbReference>
<evidence type="ECO:0000259" key="8">
    <source>
        <dbReference type="Pfam" id="PF13886"/>
    </source>
</evidence>
<evidence type="ECO:0000256" key="3">
    <source>
        <dbReference type="ARBA" id="ARBA00022989"/>
    </source>
</evidence>
<feature type="domain" description="TM7S3/TM198-like" evidence="8">
    <location>
        <begin position="127"/>
        <end position="330"/>
    </location>
</feature>
<feature type="compositionally biased region" description="Basic and acidic residues" evidence="5">
    <location>
        <begin position="56"/>
        <end position="75"/>
    </location>
</feature>
<feature type="compositionally biased region" description="Polar residues" evidence="5">
    <location>
        <begin position="991"/>
        <end position="1011"/>
    </location>
</feature>
<feature type="region of interest" description="Disordered" evidence="5">
    <location>
        <begin position="926"/>
        <end position="946"/>
    </location>
</feature>
<feature type="transmembrane region" description="Helical" evidence="6">
    <location>
        <begin position="206"/>
        <end position="227"/>
    </location>
</feature>
<feature type="chain" id="PRO_5040122684" description="TM7S3/TM198-like domain-containing protein" evidence="7">
    <location>
        <begin position="24"/>
        <end position="1140"/>
    </location>
</feature>
<feature type="region of interest" description="Disordered" evidence="5">
    <location>
        <begin position="967"/>
        <end position="1028"/>
    </location>
</feature>
<feature type="compositionally biased region" description="Polar residues" evidence="5">
    <location>
        <begin position="600"/>
        <end position="609"/>
    </location>
</feature>
<dbReference type="AlphaFoldDB" id="A0A9P7ZTF3"/>
<feature type="compositionally biased region" description="Polar residues" evidence="5">
    <location>
        <begin position="869"/>
        <end position="885"/>
    </location>
</feature>
<feature type="transmembrane region" description="Helical" evidence="6">
    <location>
        <begin position="257"/>
        <end position="275"/>
    </location>
</feature>
<dbReference type="RefSeq" id="XP_046121947.1">
    <property type="nucleotide sequence ID" value="XM_046265510.1"/>
</dbReference>
<feature type="compositionally biased region" description="Basic and acidic residues" evidence="5">
    <location>
        <begin position="795"/>
        <end position="805"/>
    </location>
</feature>
<accession>A0A9P7ZTF3</accession>
<feature type="transmembrane region" description="Helical" evidence="6">
    <location>
        <begin position="149"/>
        <end position="169"/>
    </location>
</feature>
<feature type="compositionally biased region" description="Polar residues" evidence="5">
    <location>
        <begin position="478"/>
        <end position="492"/>
    </location>
</feature>
<organism evidence="9 10">
    <name type="scientific">Emericellopsis atlantica</name>
    <dbReference type="NCBI Taxonomy" id="2614577"/>
    <lineage>
        <taxon>Eukaryota</taxon>
        <taxon>Fungi</taxon>
        <taxon>Dikarya</taxon>
        <taxon>Ascomycota</taxon>
        <taxon>Pezizomycotina</taxon>
        <taxon>Sordariomycetes</taxon>
        <taxon>Hypocreomycetidae</taxon>
        <taxon>Hypocreales</taxon>
        <taxon>Bionectriaceae</taxon>
        <taxon>Emericellopsis</taxon>
    </lineage>
</organism>
<feature type="region of interest" description="Disordered" evidence="5">
    <location>
        <begin position="1046"/>
        <end position="1068"/>
    </location>
</feature>
<keyword evidence="4 6" id="KW-0472">Membrane</keyword>
<evidence type="ECO:0000256" key="1">
    <source>
        <dbReference type="ARBA" id="ARBA00004141"/>
    </source>
</evidence>
<gene>
    <name evidence="9" type="ORF">F5Z01DRAFT_679326</name>
</gene>
<comment type="subcellular location">
    <subcellularLocation>
        <location evidence="1">Membrane</location>
        <topology evidence="1">Multi-pass membrane protein</topology>
    </subcellularLocation>
</comment>
<evidence type="ECO:0000256" key="6">
    <source>
        <dbReference type="SAM" id="Phobius"/>
    </source>
</evidence>
<dbReference type="EMBL" id="MU251244">
    <property type="protein sequence ID" value="KAG9258023.1"/>
    <property type="molecule type" value="Genomic_DNA"/>
</dbReference>
<dbReference type="PANTHER" id="PTHR39469">
    <property type="entry name" value="CHROMOSOME 1, WHOLE GENOME SHOTGUN SEQUENCE"/>
    <property type="match status" value="1"/>
</dbReference>
<feature type="compositionally biased region" description="Basic and acidic residues" evidence="5">
    <location>
        <begin position="346"/>
        <end position="355"/>
    </location>
</feature>
<feature type="compositionally biased region" description="Polar residues" evidence="5">
    <location>
        <begin position="554"/>
        <end position="567"/>
    </location>
</feature>
<feature type="compositionally biased region" description="Basic and acidic residues" evidence="5">
    <location>
        <begin position="423"/>
        <end position="455"/>
    </location>
</feature>
<feature type="compositionally biased region" description="Low complexity" evidence="5">
    <location>
        <begin position="706"/>
        <end position="715"/>
    </location>
</feature>
<feature type="region of interest" description="Disordered" evidence="5">
    <location>
        <begin position="37"/>
        <end position="98"/>
    </location>
</feature>
<evidence type="ECO:0000256" key="7">
    <source>
        <dbReference type="SAM" id="SignalP"/>
    </source>
</evidence>
<dbReference type="GO" id="GO:0016020">
    <property type="term" value="C:membrane"/>
    <property type="evidence" value="ECO:0007669"/>
    <property type="project" value="UniProtKB-SubCell"/>
</dbReference>
<name>A0A9P7ZTF3_9HYPO</name>
<keyword evidence="7" id="KW-0732">Signal</keyword>
<dbReference type="InterPro" id="IPR025256">
    <property type="entry name" value="TM7S3/TM198-like_dom"/>
</dbReference>
<evidence type="ECO:0000256" key="4">
    <source>
        <dbReference type="ARBA" id="ARBA00023136"/>
    </source>
</evidence>
<feature type="compositionally biased region" description="Polar residues" evidence="5">
    <location>
        <begin position="37"/>
        <end position="55"/>
    </location>
</feature>
<evidence type="ECO:0000313" key="10">
    <source>
        <dbReference type="Proteomes" id="UP000887229"/>
    </source>
</evidence>
<dbReference type="OrthoDB" id="102260at2759"/>
<evidence type="ECO:0000256" key="5">
    <source>
        <dbReference type="SAM" id="MobiDB-lite"/>
    </source>
</evidence>
<feature type="compositionally biased region" description="Low complexity" evidence="5">
    <location>
        <begin position="78"/>
        <end position="91"/>
    </location>
</feature>
<feature type="compositionally biased region" description="Basic and acidic residues" evidence="5">
    <location>
        <begin position="364"/>
        <end position="383"/>
    </location>
</feature>
<keyword evidence="3 6" id="KW-1133">Transmembrane helix</keyword>
<evidence type="ECO:0000256" key="2">
    <source>
        <dbReference type="ARBA" id="ARBA00022692"/>
    </source>
</evidence>
<feature type="compositionally biased region" description="Basic and acidic residues" evidence="5">
    <location>
        <begin position="507"/>
        <end position="525"/>
    </location>
</feature>
<dbReference type="Pfam" id="PF13886">
    <property type="entry name" value="TM7S3_TM198"/>
    <property type="match status" value="1"/>
</dbReference>
<keyword evidence="10" id="KW-1185">Reference proteome</keyword>
<sequence>MFIRPGRLWALLFLALVVQLTASRHVRIMARQDGGEISTTATGSEPQRTAEVTGSNKEDSRTDDRTTETPTRSEDEATSTSTDASETPTATVGSDKPFDNSTFYDIDIPAGELPLTPKITPGWGVAGAVMLITGVIYTLVGIRNRYIHTFFSTAFLVALGIAVLIVYVMNVPVSVALQGGYVAAVIISGCVVGVASIFFKELTEGLGCALGGFCVSMWLMCLVPGGLLGSVPAKAIFIAAFTCVGFAFYFSRYTRDWAFITMISFGGATVTVLGIDCFSRAGLKEFWAYIWQLNKNLFPLGANTYPVTKGIRVETAAIIIIFLVGIISQIKLWRIVRDKRQTRAAERAEGQRTLEQEEAVVGRQVEEANARERKEWERAHGDGELGSSAASRISGDAGSEKKLAGSYGRRSEVEVIEMGDMPESDRGRDGPEPLTEKDADGKVIIRVAADDKPEGADDDTESRPTSPSIAPSGGPHRVSSSGANLQRQSRVTVGSAPAIVPLPFTVPEHRDGNDDSKSCDSRTERSSVATFADEPEDVDVKAHRRHSSLAKRLSQGSSKLLRNLSTHSAHKRNTPTAEHGESSEDLVIPHGDRDDDDSSIAATLDNQSLDDSHRRSVLDAEPSPEIEVTALLSGPEAQVDRQAGSSLSEDDKVQAQSMRPVSTEVGRASLEASSRALGGGETPTVAASRIDEPESSQNDQLDKAKSVSSGLSSRHSLTKDRLPRSLSKVALSYRTNEWAKHLSYADAPEPDELHVTEAVKLTKVKSKKERPAPVNVEELQQATEDGIPPLSSVRSDPRLSRRDSRQGISPSLSAPVGTPEQTFSPPMPPPQHSAGSGMLRASSSLMGLRKSSTNFEPIVEEHDLPPNAQDYSATPVSDNTDTRSLAASPPPESRRASVVPGVVSYSNPQTLLGQREMFLRSKSQGNLFSQTPEPQGRPSSDAGSLSNYPMYAAALAADPDDMPLSQRKQMMHRHSSMMTLSGTHQNQQQQASMAPQSVHRSSSGFDLSTGNAPFDSHQSKRNSTVPTPAARQAQLAQFRSSVAQDLRSGSPMLNNPGRETPFASTNNLLGGLSGREAEVQRNIQLQRNLLLGQKEAEAQRREMHRQKKEWNDRVFDEAMRSGELMDAHREAMRKMQSGAK</sequence>
<dbReference type="GeneID" id="70296413"/>
<dbReference type="PANTHER" id="PTHR39469:SF1">
    <property type="entry name" value="DUF4203 DOMAIN-CONTAINING PROTEIN"/>
    <property type="match status" value="1"/>
</dbReference>
<comment type="caution">
    <text evidence="9">The sequence shown here is derived from an EMBL/GenBank/DDBJ whole genome shotgun (WGS) entry which is preliminary data.</text>
</comment>
<feature type="region of interest" description="Disordered" evidence="5">
    <location>
        <begin position="862"/>
        <end position="898"/>
    </location>
</feature>
<protein>
    <recommendedName>
        <fullName evidence="8">TM7S3/TM198-like domain-containing protein</fullName>
    </recommendedName>
</protein>
<proteinExistence type="predicted"/>
<feature type="transmembrane region" description="Helical" evidence="6">
    <location>
        <begin position="233"/>
        <end position="250"/>
    </location>
</feature>
<feature type="transmembrane region" description="Helical" evidence="6">
    <location>
        <begin position="181"/>
        <end position="199"/>
    </location>
</feature>
<keyword evidence="2 6" id="KW-0812">Transmembrane</keyword>
<reference evidence="9" key="1">
    <citation type="journal article" date="2021" name="IMA Fungus">
        <title>Genomic characterization of three marine fungi, including Emericellopsis atlantica sp. nov. with signatures of a generalist lifestyle and marine biomass degradation.</title>
        <authorList>
            <person name="Hagestad O.C."/>
            <person name="Hou L."/>
            <person name="Andersen J.H."/>
            <person name="Hansen E.H."/>
            <person name="Altermark B."/>
            <person name="Li C."/>
            <person name="Kuhnert E."/>
            <person name="Cox R.J."/>
            <person name="Crous P.W."/>
            <person name="Spatafora J.W."/>
            <person name="Lail K."/>
            <person name="Amirebrahimi M."/>
            <person name="Lipzen A."/>
            <person name="Pangilinan J."/>
            <person name="Andreopoulos W."/>
            <person name="Hayes R.D."/>
            <person name="Ng V."/>
            <person name="Grigoriev I.V."/>
            <person name="Jackson S.A."/>
            <person name="Sutton T.D.S."/>
            <person name="Dobson A.D.W."/>
            <person name="Rama T."/>
        </authorList>
    </citation>
    <scope>NUCLEOTIDE SEQUENCE</scope>
    <source>
        <strain evidence="9">TS7</strain>
    </source>
</reference>
<feature type="compositionally biased region" description="Basic and acidic residues" evidence="5">
    <location>
        <begin position="398"/>
        <end position="413"/>
    </location>
</feature>
<feature type="region of interest" description="Disordered" evidence="5">
    <location>
        <begin position="762"/>
        <end position="840"/>
    </location>
</feature>
<feature type="transmembrane region" description="Helical" evidence="6">
    <location>
        <begin position="123"/>
        <end position="142"/>
    </location>
</feature>